<evidence type="ECO:0000256" key="3">
    <source>
        <dbReference type="ARBA" id="ARBA00023027"/>
    </source>
</evidence>
<dbReference type="KEGG" id="pnd:Pla175_37520"/>
<dbReference type="GO" id="GO:0006388">
    <property type="term" value="P:tRNA splicing, via endonucleolytic cleavage and ligation"/>
    <property type="evidence" value="ECO:0007669"/>
    <property type="project" value="UniProtKB-UniRule"/>
</dbReference>
<dbReference type="Pfam" id="PF01885">
    <property type="entry name" value="PTS_2-RNA"/>
    <property type="match status" value="1"/>
</dbReference>
<evidence type="ECO:0000256" key="2">
    <source>
        <dbReference type="ARBA" id="ARBA00022679"/>
    </source>
</evidence>
<evidence type="ECO:0000256" key="5">
    <source>
        <dbReference type="HAMAP-Rule" id="MF_00299"/>
    </source>
</evidence>
<dbReference type="GO" id="GO:0003950">
    <property type="term" value="F:NAD+ poly-ADP-ribosyltransferase activity"/>
    <property type="evidence" value="ECO:0007669"/>
    <property type="project" value="InterPro"/>
</dbReference>
<reference evidence="6 7" key="1">
    <citation type="submission" date="2019-02" db="EMBL/GenBank/DDBJ databases">
        <title>Deep-cultivation of Planctomycetes and their phenomic and genomic characterization uncovers novel biology.</title>
        <authorList>
            <person name="Wiegand S."/>
            <person name="Jogler M."/>
            <person name="Boedeker C."/>
            <person name="Pinto D."/>
            <person name="Vollmers J."/>
            <person name="Rivas-Marin E."/>
            <person name="Kohn T."/>
            <person name="Peeters S.H."/>
            <person name="Heuer A."/>
            <person name="Rast P."/>
            <person name="Oberbeckmann S."/>
            <person name="Bunk B."/>
            <person name="Jeske O."/>
            <person name="Meyerdierks A."/>
            <person name="Storesund J.E."/>
            <person name="Kallscheuer N."/>
            <person name="Luecker S."/>
            <person name="Lage O.M."/>
            <person name="Pohl T."/>
            <person name="Merkel B.J."/>
            <person name="Hornburger P."/>
            <person name="Mueller R.-W."/>
            <person name="Bruemmer F."/>
            <person name="Labrenz M."/>
            <person name="Spormann A.M."/>
            <person name="Op den Camp H."/>
            <person name="Overmann J."/>
            <person name="Amann R."/>
            <person name="Jetten M.S.M."/>
            <person name="Mascher T."/>
            <person name="Medema M.H."/>
            <person name="Devos D.P."/>
            <person name="Kaster A.-K."/>
            <person name="Ovreas L."/>
            <person name="Rohde M."/>
            <person name="Galperin M.Y."/>
            <person name="Jogler C."/>
        </authorList>
    </citation>
    <scope>NUCLEOTIDE SEQUENCE [LARGE SCALE GENOMIC DNA]</scope>
    <source>
        <strain evidence="6 7">Pla175</strain>
    </source>
</reference>
<comment type="similarity">
    <text evidence="1 5">Belongs to the KptA/TPT1 family.</text>
</comment>
<evidence type="ECO:0000256" key="1">
    <source>
        <dbReference type="ARBA" id="ARBA00009836"/>
    </source>
</evidence>
<evidence type="ECO:0000256" key="4">
    <source>
        <dbReference type="ARBA" id="ARBA00025212"/>
    </source>
</evidence>
<comment type="function">
    <text evidence="4 5">Removes the 2'-phosphate from RNA via an intermediate in which the phosphate is ADP-ribosylated by NAD followed by a presumed transesterification to release the RNA and generate ADP-ribose 1''-2''-cyclic phosphate (APPR&gt;P). May function as an ADP-ribosylase.</text>
</comment>
<dbReference type="HAMAP" id="MF_00299">
    <property type="entry name" value="KptA"/>
    <property type="match status" value="1"/>
</dbReference>
<gene>
    <name evidence="5" type="primary">kptA</name>
    <name evidence="6" type="ORF">Pla175_37520</name>
</gene>
<keyword evidence="2 5" id="KW-0808">Transferase</keyword>
<dbReference type="InterPro" id="IPR022928">
    <property type="entry name" value="RNA_2'-PTrans_KptA"/>
</dbReference>
<keyword evidence="7" id="KW-1185">Reference proteome</keyword>
<dbReference type="EC" id="2.7.1.-" evidence="5"/>
<proteinExistence type="inferred from homology"/>
<dbReference type="InterPro" id="IPR042080">
    <property type="entry name" value="RNA_2'-PTrans_N"/>
</dbReference>
<dbReference type="AlphaFoldDB" id="A0A518DFV8"/>
<dbReference type="Proteomes" id="UP000317429">
    <property type="component" value="Chromosome"/>
</dbReference>
<dbReference type="InterPro" id="IPR042081">
    <property type="entry name" value="RNA_2'-PTrans_C"/>
</dbReference>
<dbReference type="EMBL" id="CP036291">
    <property type="protein sequence ID" value="QDU90348.1"/>
    <property type="molecule type" value="Genomic_DNA"/>
</dbReference>
<dbReference type="PANTHER" id="PTHR12684">
    <property type="entry name" value="PUTATIVE PHOSPHOTRANSFERASE"/>
    <property type="match status" value="1"/>
</dbReference>
<dbReference type="OrthoDB" id="4537997at2"/>
<dbReference type="Gene3D" id="3.20.170.30">
    <property type="match status" value="1"/>
</dbReference>
<organism evidence="6 7">
    <name type="scientific">Pirellulimonas nuda</name>
    <dbReference type="NCBI Taxonomy" id="2528009"/>
    <lineage>
        <taxon>Bacteria</taxon>
        <taxon>Pseudomonadati</taxon>
        <taxon>Planctomycetota</taxon>
        <taxon>Planctomycetia</taxon>
        <taxon>Pirellulales</taxon>
        <taxon>Lacipirellulaceae</taxon>
        <taxon>Pirellulimonas</taxon>
    </lineage>
</organism>
<dbReference type="SUPFAM" id="SSF56399">
    <property type="entry name" value="ADP-ribosylation"/>
    <property type="match status" value="1"/>
</dbReference>
<dbReference type="GO" id="GO:0000215">
    <property type="term" value="F:tRNA 2'-phosphotransferase activity"/>
    <property type="evidence" value="ECO:0007669"/>
    <property type="project" value="TreeGrafter"/>
</dbReference>
<keyword evidence="3 5" id="KW-0520">NAD</keyword>
<evidence type="ECO:0000313" key="7">
    <source>
        <dbReference type="Proteomes" id="UP000317429"/>
    </source>
</evidence>
<name>A0A518DFV8_9BACT</name>
<dbReference type="PANTHER" id="PTHR12684:SF2">
    <property type="entry name" value="TRNA 2'-PHOSPHOTRANSFERASE 1"/>
    <property type="match status" value="1"/>
</dbReference>
<dbReference type="RefSeq" id="WP_145288653.1">
    <property type="nucleotide sequence ID" value="NZ_CP036291.1"/>
</dbReference>
<protein>
    <recommendedName>
        <fullName evidence="5">Probable RNA 2'-phosphotransferase</fullName>
        <ecNumber evidence="5">2.7.1.-</ecNumber>
    </recommendedName>
</protein>
<dbReference type="Gene3D" id="1.10.10.970">
    <property type="entry name" value="RNA 2'-phosphotransferase, Tpt1/KptA family, N-terminal domain"/>
    <property type="match status" value="1"/>
</dbReference>
<evidence type="ECO:0000313" key="6">
    <source>
        <dbReference type="EMBL" id="QDU90348.1"/>
    </source>
</evidence>
<sequence>MNEQALRRISKRLSLVLRHRPDSVGLSLQEGGWLPVGELLDALARAGTPVPLAVLKQVVAENDKQRFELAADDTRIRARQGHSTQVDLGYLPAAPPELLYHGTATRYLGAILKHGLQKMRRHHVHLSTCQETMLKVAVRHGSPVLLSVDSAGMSAAGHEFFVTGNQVWLTERVPPEFLAVLEEQ</sequence>
<accession>A0A518DFV8</accession>
<dbReference type="InterPro" id="IPR002745">
    <property type="entry name" value="Ptrans_KptA/Tpt1"/>
</dbReference>